<dbReference type="AlphaFoldDB" id="A0A1R1E654"/>
<comment type="caution">
    <text evidence="1">The sequence shown here is derived from an EMBL/GenBank/DDBJ whole genome shotgun (WGS) entry which is preliminary data.</text>
</comment>
<reference evidence="1 2" key="1">
    <citation type="submission" date="2016-11" db="EMBL/GenBank/DDBJ databases">
        <title>Paenibacillus species isolates.</title>
        <authorList>
            <person name="Beno S.M."/>
        </authorList>
    </citation>
    <scope>NUCLEOTIDE SEQUENCE [LARGE SCALE GENOMIC DNA]</scope>
    <source>
        <strain evidence="1 2">FSL R5-0378</strain>
    </source>
</reference>
<evidence type="ECO:0000313" key="2">
    <source>
        <dbReference type="Proteomes" id="UP000187172"/>
    </source>
</evidence>
<dbReference type="RefSeq" id="WP_076176370.1">
    <property type="nucleotide sequence ID" value="NZ_MRTP01000018.1"/>
</dbReference>
<organism evidence="1 2">
    <name type="scientific">Paenibacillus rhizosphaerae</name>
    <dbReference type="NCBI Taxonomy" id="297318"/>
    <lineage>
        <taxon>Bacteria</taxon>
        <taxon>Bacillati</taxon>
        <taxon>Bacillota</taxon>
        <taxon>Bacilli</taxon>
        <taxon>Bacillales</taxon>
        <taxon>Paenibacillaceae</taxon>
        <taxon>Paenibacillus</taxon>
    </lineage>
</organism>
<accession>A0A1R1E654</accession>
<gene>
    <name evidence="1" type="ORF">BK138_32225</name>
</gene>
<proteinExistence type="predicted"/>
<dbReference type="Proteomes" id="UP000187172">
    <property type="component" value="Unassembled WGS sequence"/>
</dbReference>
<dbReference type="STRING" id="297318.BK138_32225"/>
<dbReference type="EMBL" id="MRTP01000018">
    <property type="protein sequence ID" value="OMF47304.1"/>
    <property type="molecule type" value="Genomic_DNA"/>
</dbReference>
<name>A0A1R1E654_9BACL</name>
<evidence type="ECO:0000313" key="1">
    <source>
        <dbReference type="EMBL" id="OMF47304.1"/>
    </source>
</evidence>
<protein>
    <submittedName>
        <fullName evidence="1">Uncharacterized protein</fullName>
    </submittedName>
</protein>
<sequence>MKKNPYDQALASLKEILTHDRISNSHIFYDQKTPKDKDDRGYWYSKSYPVFLKRFTETRSNNHDLSAWVERTAYVFSWIPRIPVVRLDENSIRALAELEGIFQSCRLWEIGTESYLGGLNDPINGIHHGERIFGTGFGRPPLLIKELIQLANSVLNFGENRLNLPTTTKLLHFMFPELLPIFDKNVCKALYGNSLVEDYYKYHAYIFSLQDYLENEPEAQVIFDIARSTKMPVLRIVDQLLFQQGINEFKD</sequence>
<keyword evidence="2" id="KW-1185">Reference proteome</keyword>